<proteinExistence type="predicted"/>
<dbReference type="InterPro" id="IPR009061">
    <property type="entry name" value="DNA-bd_dom_put_sf"/>
</dbReference>
<dbReference type="SUPFAM" id="SSF46955">
    <property type="entry name" value="Putative DNA-binding domain"/>
    <property type="match status" value="1"/>
</dbReference>
<evidence type="ECO:0000313" key="1">
    <source>
        <dbReference type="EMBL" id="TDZ92085.1"/>
    </source>
</evidence>
<evidence type="ECO:0000313" key="3">
    <source>
        <dbReference type="Proteomes" id="UP000294844"/>
    </source>
</evidence>
<dbReference type="OrthoDB" id="4763412at2"/>
<dbReference type="AlphaFoldDB" id="A0A4R8SBV0"/>
<dbReference type="RefSeq" id="WP_134148729.1">
    <property type="nucleotide sequence ID" value="NZ_PECK01000008.1"/>
</dbReference>
<accession>A0A4R8SBV0</accession>
<dbReference type="Proteomes" id="UP000294844">
    <property type="component" value="Unassembled WGS sequence"/>
</dbReference>
<evidence type="ECO:0000313" key="4">
    <source>
        <dbReference type="Proteomes" id="UP000295685"/>
    </source>
</evidence>
<dbReference type="EMBL" id="PECM01000005">
    <property type="protein sequence ID" value="TEA07315.1"/>
    <property type="molecule type" value="Genomic_DNA"/>
</dbReference>
<sequence length="61" mass="6916">MSKLSYNRKEAAEYLGISLYKLDEHKRAGHLCPRFDGNTPLYPKEELDAFFAALPSEPKSA</sequence>
<gene>
    <name evidence="2" type="ORF">CCUG60883_01348</name>
    <name evidence="1" type="ORF">CCUG60885_04199</name>
</gene>
<protein>
    <recommendedName>
        <fullName evidence="5">Helix-turn-helix domain protein</fullName>
    </recommendedName>
</protein>
<organism evidence="1 4">
    <name type="scientific">Mycobacteroides salmoniphilum</name>
    <dbReference type="NCBI Taxonomy" id="404941"/>
    <lineage>
        <taxon>Bacteria</taxon>
        <taxon>Bacillati</taxon>
        <taxon>Actinomycetota</taxon>
        <taxon>Actinomycetes</taxon>
        <taxon>Mycobacteriales</taxon>
        <taxon>Mycobacteriaceae</taxon>
        <taxon>Mycobacteroides</taxon>
    </lineage>
</organism>
<evidence type="ECO:0000313" key="2">
    <source>
        <dbReference type="EMBL" id="TEA07315.1"/>
    </source>
</evidence>
<dbReference type="EMBL" id="PECK01000008">
    <property type="protein sequence ID" value="TDZ92085.1"/>
    <property type="molecule type" value="Genomic_DNA"/>
</dbReference>
<comment type="caution">
    <text evidence="1">The sequence shown here is derived from an EMBL/GenBank/DDBJ whole genome shotgun (WGS) entry which is preliminary data.</text>
</comment>
<keyword evidence="3" id="KW-1185">Reference proteome</keyword>
<dbReference type="Proteomes" id="UP000295685">
    <property type="component" value="Unassembled WGS sequence"/>
</dbReference>
<reference evidence="3 4" key="1">
    <citation type="journal article" date="2019" name="Sci. Rep.">
        <title>Extended insight into the Mycobacterium chelonae-abscessus complex through whole genome sequencing of Mycobacterium salmoniphilum outbreak and Mycobacterium salmoniphilum-like strains.</title>
        <authorList>
            <person name="Behra P.R.K."/>
            <person name="Das S."/>
            <person name="Pettersson B.M.F."/>
            <person name="Shirreff L."/>
            <person name="DuCote T."/>
            <person name="Jacobsson K.G."/>
            <person name="Ennis D.G."/>
            <person name="Kirsebom L.A."/>
        </authorList>
    </citation>
    <scope>NUCLEOTIDE SEQUENCE [LARGE SCALE GENOMIC DNA]</scope>
    <source>
        <strain evidence="2 3">CCUG 60883</strain>
        <strain evidence="1 4">CCUG 60885</strain>
    </source>
</reference>
<name>A0A4R8SBV0_9MYCO</name>
<evidence type="ECO:0008006" key="5">
    <source>
        <dbReference type="Google" id="ProtNLM"/>
    </source>
</evidence>